<evidence type="ECO:0000256" key="1">
    <source>
        <dbReference type="SAM" id="SignalP"/>
    </source>
</evidence>
<accession>A0A9X2CGU8</accession>
<gene>
    <name evidence="3" type="ORF">L2672_01120</name>
</gene>
<keyword evidence="3" id="KW-0413">Isomerase</keyword>
<dbReference type="InterPro" id="IPR016087">
    <property type="entry name" value="Chalcone_isomerase"/>
</dbReference>
<evidence type="ECO:0000313" key="3">
    <source>
        <dbReference type="EMBL" id="MCL1141302.1"/>
    </source>
</evidence>
<dbReference type="AlphaFoldDB" id="A0A9X2CGU8"/>
<dbReference type="Pfam" id="PF16036">
    <property type="entry name" value="Chalcone_3"/>
    <property type="match status" value="1"/>
</dbReference>
<feature type="signal peptide" evidence="1">
    <location>
        <begin position="1"/>
        <end position="22"/>
    </location>
</feature>
<organism evidence="3 4">
    <name type="scientific">Shewanella gaetbuli</name>
    <dbReference type="NCBI Taxonomy" id="220752"/>
    <lineage>
        <taxon>Bacteria</taxon>
        <taxon>Pseudomonadati</taxon>
        <taxon>Pseudomonadota</taxon>
        <taxon>Gammaproteobacteria</taxon>
        <taxon>Alteromonadales</taxon>
        <taxon>Shewanellaceae</taxon>
        <taxon>Shewanella</taxon>
    </lineage>
</organism>
<keyword evidence="4" id="KW-1185">Reference proteome</keyword>
<dbReference type="Proteomes" id="UP001139333">
    <property type="component" value="Unassembled WGS sequence"/>
</dbReference>
<evidence type="ECO:0000313" key="4">
    <source>
        <dbReference type="Proteomes" id="UP001139333"/>
    </source>
</evidence>
<sequence length="196" mass="22622">MATYKQFLTALALTVITPLAIADNLENAQNSDSYITPTTTVNTTSYPVYQRLALTQVGEADMDFLWLDIYLAKLYSASGQYQPEQYPLMLEIEYHRDISSQELMSATVEQWQKIGVPEEVINSIRFHLDKAWPDVNENDRLSFVIHDESKAEFLFNDQSFYQLNDHQFSQAFVGIWLSEKTTRPELRQQLIGAIKQ</sequence>
<feature type="chain" id="PRO_5040876795" evidence="1">
    <location>
        <begin position="23"/>
        <end position="196"/>
    </location>
</feature>
<reference evidence="3" key="1">
    <citation type="submission" date="2022-01" db="EMBL/GenBank/DDBJ databases">
        <title>Whole genome-based taxonomy of the Shewanellaceae.</title>
        <authorList>
            <person name="Martin-Rodriguez A.J."/>
        </authorList>
    </citation>
    <scope>NUCLEOTIDE SEQUENCE</scope>
    <source>
        <strain evidence="3">DSM 16422</strain>
    </source>
</reference>
<name>A0A9X2CGU8_9GAMM</name>
<dbReference type="GO" id="GO:0016853">
    <property type="term" value="F:isomerase activity"/>
    <property type="evidence" value="ECO:0007669"/>
    <property type="project" value="UniProtKB-KW"/>
</dbReference>
<evidence type="ECO:0000259" key="2">
    <source>
        <dbReference type="Pfam" id="PF16036"/>
    </source>
</evidence>
<dbReference type="EMBL" id="JAKIKP010000001">
    <property type="protein sequence ID" value="MCL1141302.1"/>
    <property type="molecule type" value="Genomic_DNA"/>
</dbReference>
<keyword evidence="1" id="KW-0732">Signal</keyword>
<protein>
    <submittedName>
        <fullName evidence="3">Chalcone isomerase family protein</fullName>
    </submittedName>
</protein>
<comment type="caution">
    <text evidence="3">The sequence shown here is derived from an EMBL/GenBank/DDBJ whole genome shotgun (WGS) entry which is preliminary data.</text>
</comment>
<feature type="domain" description="Chalcone isomerase" evidence="2">
    <location>
        <begin position="65"/>
        <end position="192"/>
    </location>
</feature>
<dbReference type="RefSeq" id="WP_248993989.1">
    <property type="nucleotide sequence ID" value="NZ_JAKIKP010000001.1"/>
</dbReference>
<proteinExistence type="predicted"/>